<proteinExistence type="predicted"/>
<dbReference type="RefSeq" id="XP_026208338.1">
    <property type="nucleotide sequence ID" value="XM_026352553.1"/>
</dbReference>
<sequence length="758" mass="85041">MTFGFCLSVTLLLLVWSTAKCVPVPDGAVHMECHDRYFKMAVDLSFAEGELRFEAVDETGVHPILKQYAAKCGYSIVPLPGHVELRASYFSCHTDNKGDQVFTFNFNLIVMHEGREVTYAVSKTCSPSLPWSPREVTCELNYMEVSVRSEVSCPSGTKKDDWNSLKAAHSSTTSDWQVMFHRAEEQLLPMNLSEARKQDYVLDLTDGRLLFRTPYGQPESFSTEVDGVPVEVVHATLFSRQSWVVLMVDMVAACSMFEGSYDHSGYVVWKTTAALYPSHDATQINIGFNGRLVTQPTAMERGYIIDKDNSTILISIPYNAEEAQRKSFVTGDLYEYYTFNFYLEQILVDDDHVETRVQSHRTLVTSLLPHAVFSDNLTVLEERIFSVYLRDVPEDVELAAVQLNGHEFTIPLTNASMHTVTEVVQPNSTHGYSLRVPFDSPVVINKFSKEDAVFQYSLDIIFTLTVMPENEPFYHLTSVVALFTDVSSPVFDAVCSESGISFKLDHQPFHYLWEISIGSDLLTSELAAQHGYIMSNSSQSLLLHVPLFTHGYEYKNVTLKEYFGTFEILVRDHETSEIQSSTVKTCPFNTTTELIVCSTDGRMTVVADLSPVVSSGVIPARTSLIREHCGPIEADNTRVLFSFPLHTCGSIIKVGRGNVTYRNEISYNKNNAVSTNTSERVTVQCTYPLAGLHRLFSVFRFESDAAGVGSINYPAQPQTGLHSPKTRYLPVFHPRAQNVRFPRVQHNSGVIRGPNGWS</sequence>
<evidence type="ECO:0000259" key="2">
    <source>
        <dbReference type="PROSITE" id="PS51034"/>
    </source>
</evidence>
<evidence type="ECO:0000256" key="1">
    <source>
        <dbReference type="SAM" id="SignalP"/>
    </source>
</evidence>
<dbReference type="InterPro" id="IPR001507">
    <property type="entry name" value="ZP_dom"/>
</dbReference>
<dbReference type="Pfam" id="PF23344">
    <property type="entry name" value="ZP-N"/>
    <property type="match status" value="1"/>
</dbReference>
<organism evidence="3 4">
    <name type="scientific">Anabas testudineus</name>
    <name type="common">Climbing perch</name>
    <name type="synonym">Anthias testudineus</name>
    <dbReference type="NCBI Taxonomy" id="64144"/>
    <lineage>
        <taxon>Eukaryota</taxon>
        <taxon>Metazoa</taxon>
        <taxon>Chordata</taxon>
        <taxon>Craniata</taxon>
        <taxon>Vertebrata</taxon>
        <taxon>Euteleostomi</taxon>
        <taxon>Actinopterygii</taxon>
        <taxon>Neopterygii</taxon>
        <taxon>Teleostei</taxon>
        <taxon>Neoteleostei</taxon>
        <taxon>Acanthomorphata</taxon>
        <taxon>Anabantaria</taxon>
        <taxon>Anabantiformes</taxon>
        <taxon>Anabantoidei</taxon>
        <taxon>Anabantidae</taxon>
        <taxon>Anabas</taxon>
    </lineage>
</organism>
<dbReference type="Pfam" id="PF26562">
    <property type="entry name" value="Ig-like"/>
    <property type="match status" value="1"/>
</dbReference>
<dbReference type="Gene3D" id="2.60.40.3210">
    <property type="entry name" value="Zona pellucida, ZP-N domain"/>
    <property type="match status" value="1"/>
</dbReference>
<keyword evidence="1" id="KW-0732">Signal</keyword>
<dbReference type="PANTHER" id="PTHR47130:SF6">
    <property type="entry name" value="EGG ENVELOPE GLYCOPROTEIN-LIKE PRECURSOR"/>
    <property type="match status" value="1"/>
</dbReference>
<reference evidence="3" key="3">
    <citation type="submission" date="2025-09" db="UniProtKB">
        <authorList>
            <consortium name="Ensembl"/>
        </authorList>
    </citation>
    <scope>IDENTIFICATION</scope>
</reference>
<dbReference type="InterPro" id="IPR055356">
    <property type="entry name" value="ZP-N"/>
</dbReference>
<evidence type="ECO:0000313" key="3">
    <source>
        <dbReference type="Ensembl" id="ENSATEP00000078453.1"/>
    </source>
</evidence>
<dbReference type="InterPro" id="IPR058876">
    <property type="entry name" value="Ig-like_ZP"/>
</dbReference>
<feature type="signal peptide" evidence="1">
    <location>
        <begin position="1"/>
        <end position="21"/>
    </location>
</feature>
<accession>A0AAQ6IVP2</accession>
<dbReference type="AlphaFoldDB" id="A0AAQ6IVP2"/>
<feature type="chain" id="PRO_5043546231" description="ZP domain-containing protein" evidence="1">
    <location>
        <begin position="22"/>
        <end position="758"/>
    </location>
</feature>
<dbReference type="Proteomes" id="UP000265040">
    <property type="component" value="Chromosome 18"/>
</dbReference>
<dbReference type="PANTHER" id="PTHR47130">
    <property type="entry name" value="SI:DKEY-19B23.11-RELATED"/>
    <property type="match status" value="1"/>
</dbReference>
<dbReference type="Ensembl" id="ENSATET00000029494.3">
    <property type="protein sequence ID" value="ENSATEP00000078453.1"/>
    <property type="gene ID" value="ENSATEG00000020016.3"/>
</dbReference>
<name>A0AAQ6IVP2_ANATE</name>
<dbReference type="PROSITE" id="PS51034">
    <property type="entry name" value="ZP_2"/>
    <property type="match status" value="1"/>
</dbReference>
<dbReference type="GeneID" id="113157219"/>
<keyword evidence="4" id="KW-1185">Reference proteome</keyword>
<reference evidence="3 4" key="1">
    <citation type="submission" date="2021-04" db="EMBL/GenBank/DDBJ databases">
        <authorList>
            <consortium name="Wellcome Sanger Institute Data Sharing"/>
        </authorList>
    </citation>
    <scope>NUCLEOTIDE SEQUENCE [LARGE SCALE GENOMIC DNA]</scope>
</reference>
<reference evidence="3" key="2">
    <citation type="submission" date="2025-08" db="UniProtKB">
        <authorList>
            <consortium name="Ensembl"/>
        </authorList>
    </citation>
    <scope>IDENTIFICATION</scope>
</reference>
<dbReference type="GeneTree" id="ENSGT00940000166283"/>
<evidence type="ECO:0000313" key="4">
    <source>
        <dbReference type="Proteomes" id="UP000265040"/>
    </source>
</evidence>
<feature type="domain" description="ZP" evidence="2">
    <location>
        <begin position="596"/>
        <end position="758"/>
    </location>
</feature>
<protein>
    <recommendedName>
        <fullName evidence="2">ZP domain-containing protein</fullName>
    </recommendedName>
</protein>